<dbReference type="EMBL" id="REBZ01000096">
    <property type="protein sequence ID" value="TVP84841.1"/>
    <property type="molecule type" value="Genomic_DNA"/>
</dbReference>
<protein>
    <submittedName>
        <fullName evidence="1">Ribonuclease HII</fullName>
    </submittedName>
</protein>
<dbReference type="AlphaFoldDB" id="A0A651DUI7"/>
<sequence length="30" mass="3234">HLQAITDLGLIDEHRRSFSPVKDAAVEAGS</sequence>
<reference evidence="1" key="1">
    <citation type="submission" date="2018-10" db="EMBL/GenBank/DDBJ databases">
        <title>Metagenomes of soda lake microbial mats from the interior of British Columbia, Canada.</title>
        <authorList>
            <person name="Zorz J.K."/>
            <person name="Sharp C."/>
            <person name="Kleiner M."/>
            <person name="Dong X."/>
            <person name="Strous M."/>
        </authorList>
    </citation>
    <scope>NUCLEOTIDE SEQUENCE</scope>
    <source>
        <strain evidence="1">LCM1.Bin51</strain>
    </source>
</reference>
<feature type="non-terminal residue" evidence="1">
    <location>
        <position position="1"/>
    </location>
</feature>
<comment type="caution">
    <text evidence="1">The sequence shown here is derived from an EMBL/GenBank/DDBJ whole genome shotgun (WGS) entry which is preliminary data.</text>
</comment>
<evidence type="ECO:0000313" key="1">
    <source>
        <dbReference type="EMBL" id="TVP84841.1"/>
    </source>
</evidence>
<organism evidence="1">
    <name type="scientific">Alkalicoccus sp</name>
    <dbReference type="NCBI Taxonomy" id="2005376"/>
    <lineage>
        <taxon>Bacteria</taxon>
        <taxon>Bacillati</taxon>
        <taxon>Bacillota</taxon>
        <taxon>Bacilli</taxon>
        <taxon>Bacillales</taxon>
        <taxon>Bacillaceae</taxon>
        <taxon>Alkalicoccus</taxon>
    </lineage>
</organism>
<name>A0A651DUI7_9BACI</name>
<accession>A0A651DUI7</accession>
<proteinExistence type="predicted"/>
<gene>
    <name evidence="1" type="ORF">EA344_05750</name>
</gene>